<organism evidence="1 2">
    <name type="scientific">Rugamonas aquatica</name>
    <dbReference type="NCBI Taxonomy" id="2743357"/>
    <lineage>
        <taxon>Bacteria</taxon>
        <taxon>Pseudomonadati</taxon>
        <taxon>Pseudomonadota</taxon>
        <taxon>Betaproteobacteria</taxon>
        <taxon>Burkholderiales</taxon>
        <taxon>Oxalobacteraceae</taxon>
        <taxon>Telluria group</taxon>
        <taxon>Rugamonas</taxon>
    </lineage>
</organism>
<sequence>MPFKELNAQMQLVDELIPIRDKLQSLLMTNPVLNDQRYRASKVNLEKAMHSIISAADAIGYTPRQDE</sequence>
<evidence type="ECO:0000313" key="2">
    <source>
        <dbReference type="Proteomes" id="UP000440498"/>
    </source>
</evidence>
<evidence type="ECO:0000313" key="1">
    <source>
        <dbReference type="EMBL" id="MQA38891.1"/>
    </source>
</evidence>
<comment type="caution">
    <text evidence="1">The sequence shown here is derived from an EMBL/GenBank/DDBJ whole genome shotgun (WGS) entry which is preliminary data.</text>
</comment>
<accession>A0A6A7N1Q5</accession>
<reference evidence="1 2" key="1">
    <citation type="submission" date="2019-10" db="EMBL/GenBank/DDBJ databases">
        <title>Two novel species isolated from a subtropical stream in China.</title>
        <authorList>
            <person name="Lu H."/>
        </authorList>
    </citation>
    <scope>NUCLEOTIDE SEQUENCE [LARGE SCALE GENOMIC DNA]</scope>
    <source>
        <strain evidence="1 2">FT29W</strain>
    </source>
</reference>
<gene>
    <name evidence="1" type="ORF">GEV02_12065</name>
</gene>
<dbReference type="RefSeq" id="WP_152838219.1">
    <property type="nucleotide sequence ID" value="NZ_WHUG01000004.1"/>
</dbReference>
<evidence type="ECO:0008006" key="3">
    <source>
        <dbReference type="Google" id="ProtNLM"/>
    </source>
</evidence>
<dbReference type="EMBL" id="WHUG01000004">
    <property type="protein sequence ID" value="MQA38891.1"/>
    <property type="molecule type" value="Genomic_DNA"/>
</dbReference>
<keyword evidence="2" id="KW-1185">Reference proteome</keyword>
<name>A0A6A7N1Q5_9BURK</name>
<dbReference type="AlphaFoldDB" id="A0A6A7N1Q5"/>
<protein>
    <recommendedName>
        <fullName evidence="3">EscE/YscE/SsaE family type III secretion system needle protein co-chaperone</fullName>
    </recommendedName>
</protein>
<proteinExistence type="predicted"/>
<dbReference type="Proteomes" id="UP000440498">
    <property type="component" value="Unassembled WGS sequence"/>
</dbReference>